<evidence type="ECO:0000256" key="1">
    <source>
        <dbReference type="SAM" id="MobiDB-lite"/>
    </source>
</evidence>
<feature type="transmembrane region" description="Helical" evidence="2">
    <location>
        <begin position="62"/>
        <end position="82"/>
    </location>
</feature>
<sequence length="332" mass="33579">MTGTAPNASPSPHVDASGDSAPRAVHRPAPLWAVPAAVVCGMMGAIQSRINSDLASELDDGFAAALISFGTGLVILLLLLAVMPWLRRTTGRFWRELRSGAFPWYLAIGGLGGAVYVLGQSFSVALLGVALFIVCVVAGQTVTGLVVDRVGLGPGGIRHLTPLRVIGASLMVVSVVLAMSGGFSSQAPWFLLALPMVAGVAMGLQQAINGRVTQHSGHFLVATLGNFVVGTAALAVVALVHLLIAGPPAALPTNPLLYLGGPIGIVFIAMAAYLAGPLGVLTLAMTTIAGQIVGSVVIDAVAAPGHLTVTTVAGAALTLLAALITASSRRRG</sequence>
<dbReference type="PANTHER" id="PTHR34821:SF2">
    <property type="entry name" value="INNER MEMBRANE PROTEIN YDCZ"/>
    <property type="match status" value="1"/>
</dbReference>
<accession>A0ABW0FIW9</accession>
<feature type="transmembrane region" description="Helical" evidence="2">
    <location>
        <begin position="102"/>
        <end position="119"/>
    </location>
</feature>
<evidence type="ECO:0000313" key="4">
    <source>
        <dbReference type="Proteomes" id="UP001595937"/>
    </source>
</evidence>
<dbReference type="PANTHER" id="PTHR34821">
    <property type="entry name" value="INNER MEMBRANE PROTEIN YDCZ"/>
    <property type="match status" value="1"/>
</dbReference>
<keyword evidence="2" id="KW-0812">Transmembrane</keyword>
<comment type="caution">
    <text evidence="3">The sequence shown here is derived from an EMBL/GenBank/DDBJ whole genome shotgun (WGS) entry which is preliminary data.</text>
</comment>
<evidence type="ECO:0000256" key="2">
    <source>
        <dbReference type="SAM" id="Phobius"/>
    </source>
</evidence>
<organism evidence="3 4">
    <name type="scientific">Brachybacterium tyrofermentans</name>
    <dbReference type="NCBI Taxonomy" id="47848"/>
    <lineage>
        <taxon>Bacteria</taxon>
        <taxon>Bacillati</taxon>
        <taxon>Actinomycetota</taxon>
        <taxon>Actinomycetes</taxon>
        <taxon>Micrococcales</taxon>
        <taxon>Dermabacteraceae</taxon>
        <taxon>Brachybacterium</taxon>
    </lineage>
</organism>
<dbReference type="GeneID" id="303297801"/>
<keyword evidence="2" id="KW-1133">Transmembrane helix</keyword>
<keyword evidence="2" id="KW-0472">Membrane</keyword>
<name>A0ABW0FIW9_9MICO</name>
<gene>
    <name evidence="3" type="ORF">ACFPK8_16655</name>
</gene>
<keyword evidence="4" id="KW-1185">Reference proteome</keyword>
<feature type="transmembrane region" description="Helical" evidence="2">
    <location>
        <begin position="125"/>
        <end position="151"/>
    </location>
</feature>
<dbReference type="InterPro" id="IPR006750">
    <property type="entry name" value="YdcZ"/>
</dbReference>
<feature type="transmembrane region" description="Helical" evidence="2">
    <location>
        <begin position="163"/>
        <end position="183"/>
    </location>
</feature>
<dbReference type="RefSeq" id="WP_319021513.1">
    <property type="nucleotide sequence ID" value="NZ_BAAAIR010000042.1"/>
</dbReference>
<proteinExistence type="predicted"/>
<feature type="compositionally biased region" description="Polar residues" evidence="1">
    <location>
        <begin position="1"/>
        <end position="10"/>
    </location>
</feature>
<dbReference type="EMBL" id="JBHSLN010000086">
    <property type="protein sequence ID" value="MFC5299147.1"/>
    <property type="molecule type" value="Genomic_DNA"/>
</dbReference>
<evidence type="ECO:0000313" key="3">
    <source>
        <dbReference type="EMBL" id="MFC5299147.1"/>
    </source>
</evidence>
<dbReference type="Pfam" id="PF04657">
    <property type="entry name" value="DMT_YdcZ"/>
    <property type="match status" value="2"/>
</dbReference>
<feature type="transmembrane region" description="Helical" evidence="2">
    <location>
        <begin position="307"/>
        <end position="326"/>
    </location>
</feature>
<reference evidence="4" key="1">
    <citation type="journal article" date="2019" name="Int. J. Syst. Evol. Microbiol.">
        <title>The Global Catalogue of Microorganisms (GCM) 10K type strain sequencing project: providing services to taxonomists for standard genome sequencing and annotation.</title>
        <authorList>
            <consortium name="The Broad Institute Genomics Platform"/>
            <consortium name="The Broad Institute Genome Sequencing Center for Infectious Disease"/>
            <person name="Wu L."/>
            <person name="Ma J."/>
        </authorList>
    </citation>
    <scope>NUCLEOTIDE SEQUENCE [LARGE SCALE GENOMIC DNA]</scope>
    <source>
        <strain evidence="4">CGMCC 1.16455</strain>
    </source>
</reference>
<feature type="transmembrane region" description="Helical" evidence="2">
    <location>
        <begin position="220"/>
        <end position="244"/>
    </location>
</feature>
<feature type="transmembrane region" description="Helical" evidence="2">
    <location>
        <begin position="256"/>
        <end position="274"/>
    </location>
</feature>
<dbReference type="Proteomes" id="UP001595937">
    <property type="component" value="Unassembled WGS sequence"/>
</dbReference>
<feature type="transmembrane region" description="Helical" evidence="2">
    <location>
        <begin position="281"/>
        <end position="301"/>
    </location>
</feature>
<feature type="region of interest" description="Disordered" evidence="1">
    <location>
        <begin position="1"/>
        <end position="22"/>
    </location>
</feature>
<feature type="transmembrane region" description="Helical" evidence="2">
    <location>
        <begin position="189"/>
        <end position="208"/>
    </location>
</feature>
<protein>
    <submittedName>
        <fullName evidence="3">DMT family transporter</fullName>
    </submittedName>
</protein>